<feature type="region of interest" description="Disordered" evidence="1">
    <location>
        <begin position="419"/>
        <end position="476"/>
    </location>
</feature>
<keyword evidence="3" id="KW-1185">Reference proteome</keyword>
<evidence type="ECO:0000256" key="1">
    <source>
        <dbReference type="SAM" id="MobiDB-lite"/>
    </source>
</evidence>
<feature type="compositionally biased region" description="Basic and acidic residues" evidence="1">
    <location>
        <begin position="12"/>
        <end position="22"/>
    </location>
</feature>
<dbReference type="AlphaFoldDB" id="A0A6A6QW41"/>
<feature type="compositionally biased region" description="Basic and acidic residues" evidence="1">
    <location>
        <begin position="419"/>
        <end position="430"/>
    </location>
</feature>
<feature type="compositionally biased region" description="Low complexity" evidence="1">
    <location>
        <begin position="266"/>
        <end position="278"/>
    </location>
</feature>
<dbReference type="OrthoDB" id="5407653at2759"/>
<evidence type="ECO:0000313" key="3">
    <source>
        <dbReference type="Proteomes" id="UP000799750"/>
    </source>
</evidence>
<feature type="region of interest" description="Disordered" evidence="1">
    <location>
        <begin position="192"/>
        <end position="306"/>
    </location>
</feature>
<name>A0A6A6QW41_9PEZI</name>
<gene>
    <name evidence="2" type="ORF">BU16DRAFT_618027</name>
</gene>
<feature type="region of interest" description="Disordered" evidence="1">
    <location>
        <begin position="1"/>
        <end position="51"/>
    </location>
</feature>
<feature type="compositionally biased region" description="Pro residues" evidence="1">
    <location>
        <begin position="243"/>
        <end position="265"/>
    </location>
</feature>
<sequence length="605" mass="66824">MFGFGNSSFLAGRHDATKERAPPSKPSPVAFPSFPPEPSASREPPKWTKGDASDLTARFAAIRKPSDVTAEHLALLNVTCEPPGDFESLLSTSPNGLSFLPPASWLEPIPEGVEVDAPDRVLSNGRKPLDRKEFYIRAKELYYTNEDAFSVLTRSPKLNQPAPRLAHFRRFWEGLDNMAYYWDTSLDEYIPPAPEAAHEGPKDSASPPKDAQANDRDLQAEIEAMNVEEPRKKAKTATESPKEPSPLPIPEAAPDPKPASKPTPPATITSSSSFSLPARTQPPKVPGAVPAAPAEKIPGTYRGNRLGNGAEMPDAYRMDTVRGFLEPIAWAFGLTLVPHRRPPALALESVRFPVRISTVAWRAPADRMRARAGWLEGPVLGVQCRAETDFGSSGSLEAESVLDVVRELGGMLLLSQERAREGKTEQKPGDGKWWVTQPRWGGGPGGEVGEASGGSDVPVEKDKEKEEKPVRTRLGGRERRRMSAAEIWKVLKPGNGFWDTKVEYQAVGKSSDAEWDEVYMVSSLNHHVSILKLRVHPFYVQLLTNGVLPSDLPGDKLWASPVLHRTRWYDFFVVEDRIEVMRGLWGIMGYLMRQEESVDTTMKDS</sequence>
<dbReference type="Proteomes" id="UP000799750">
    <property type="component" value="Unassembled WGS sequence"/>
</dbReference>
<accession>A0A6A6QW41</accession>
<organism evidence="2 3">
    <name type="scientific">Lophium mytilinum</name>
    <dbReference type="NCBI Taxonomy" id="390894"/>
    <lineage>
        <taxon>Eukaryota</taxon>
        <taxon>Fungi</taxon>
        <taxon>Dikarya</taxon>
        <taxon>Ascomycota</taxon>
        <taxon>Pezizomycotina</taxon>
        <taxon>Dothideomycetes</taxon>
        <taxon>Pleosporomycetidae</taxon>
        <taxon>Mytilinidiales</taxon>
        <taxon>Mytilinidiaceae</taxon>
        <taxon>Lophium</taxon>
    </lineage>
</organism>
<proteinExistence type="predicted"/>
<dbReference type="EMBL" id="MU004189">
    <property type="protein sequence ID" value="KAF2495167.1"/>
    <property type="molecule type" value="Genomic_DNA"/>
</dbReference>
<reference evidence="2" key="1">
    <citation type="journal article" date="2020" name="Stud. Mycol.">
        <title>101 Dothideomycetes genomes: a test case for predicting lifestyles and emergence of pathogens.</title>
        <authorList>
            <person name="Haridas S."/>
            <person name="Albert R."/>
            <person name="Binder M."/>
            <person name="Bloem J."/>
            <person name="Labutti K."/>
            <person name="Salamov A."/>
            <person name="Andreopoulos B."/>
            <person name="Baker S."/>
            <person name="Barry K."/>
            <person name="Bills G."/>
            <person name="Bluhm B."/>
            <person name="Cannon C."/>
            <person name="Castanera R."/>
            <person name="Culley D."/>
            <person name="Daum C."/>
            <person name="Ezra D."/>
            <person name="Gonzalez J."/>
            <person name="Henrissat B."/>
            <person name="Kuo A."/>
            <person name="Liang C."/>
            <person name="Lipzen A."/>
            <person name="Lutzoni F."/>
            <person name="Magnuson J."/>
            <person name="Mondo S."/>
            <person name="Nolan M."/>
            <person name="Ohm R."/>
            <person name="Pangilinan J."/>
            <person name="Park H.-J."/>
            <person name="Ramirez L."/>
            <person name="Alfaro M."/>
            <person name="Sun H."/>
            <person name="Tritt A."/>
            <person name="Yoshinaga Y."/>
            <person name="Zwiers L.-H."/>
            <person name="Turgeon B."/>
            <person name="Goodwin S."/>
            <person name="Spatafora J."/>
            <person name="Crous P."/>
            <person name="Grigoriev I."/>
        </authorList>
    </citation>
    <scope>NUCLEOTIDE SEQUENCE</scope>
    <source>
        <strain evidence="2">CBS 269.34</strain>
    </source>
</reference>
<protein>
    <submittedName>
        <fullName evidence="2">Uncharacterized protein</fullName>
    </submittedName>
</protein>
<evidence type="ECO:0000313" key="2">
    <source>
        <dbReference type="EMBL" id="KAF2495167.1"/>
    </source>
</evidence>
<feature type="compositionally biased region" description="Gly residues" evidence="1">
    <location>
        <begin position="440"/>
        <end position="452"/>
    </location>
</feature>
<feature type="compositionally biased region" description="Basic and acidic residues" evidence="1">
    <location>
        <begin position="458"/>
        <end position="476"/>
    </location>
</feature>